<protein>
    <recommendedName>
        <fullName evidence="4">TonB-dependent receptor</fullName>
    </recommendedName>
</protein>
<evidence type="ECO:0000313" key="3">
    <source>
        <dbReference type="Proteomes" id="UP001459204"/>
    </source>
</evidence>
<feature type="signal peptide" evidence="1">
    <location>
        <begin position="1"/>
        <end position="40"/>
    </location>
</feature>
<proteinExistence type="predicted"/>
<feature type="chain" id="PRO_5046827907" description="TonB-dependent receptor" evidence="1">
    <location>
        <begin position="41"/>
        <end position="1239"/>
    </location>
</feature>
<keyword evidence="3" id="KW-1185">Reference proteome</keyword>
<name>A0ABU9J690_9GAMM</name>
<dbReference type="EMBL" id="JBBWWT010000009">
    <property type="protein sequence ID" value="MEL1265891.1"/>
    <property type="molecule type" value="Genomic_DNA"/>
</dbReference>
<sequence>MNIHTTPRAAGRASRTTVLSRALRMALTGGLLATVPAAWAQAPAQDEVSCDQDGCSDAQTLVRIRTEGKRQPRAAGDSAAALQDNRRVDVALPPQAGDAGRKVAQAVGRFAYTLPNGGMIWAIEDPALVTPVLNAGAGSSAPVQDGKLSEPVQFSVYSNYAKFIDRLELSIYRATDTDLVSPLATLAPQVGNVIQATWDGTTTDGRPLRVGDELLYVLRAYDAQGHFDETQPRTLALMRPADHARNLTQLSSGLAGTADALLTGQQAQAKRVEETIFGDSQLRLQNIPLQGSRVRVLGQDIPADQLLEINGQAYPVDLDRKFVAEFLLPVGQHTLELALGNGTGEPAVRHPLTIDVTGKYFFAVGLADVTASDSKVGGGNRTALELGDDSYDDFLVDGRLAFYLKAKARNKYLFTAQADTGEKEIGDLFTGFLDKDPQDVFRRLDPDMYYPVYGDDSTTYRDVDTMGRLYLRMDWGWNQALWGNYDTGLTGTELSQYARSLYGAALAWRSEGANAWGDPKSLWRVFGSETQTALGHTELLGTGGSVYYLKHTDLLPGSDKIVLEVRDRTTGRAESRIQLVSGVDYEIDALQGRIILSRPLSQLSQINQVSIIRDRPLAGYEQRLVADYEYIPSGFEADQVTAGVRGKQWFGDHLGVGLTYVDERRSGDDYTLAGGDVTLQAGRGTYLKLEYAQTESTQSSVFYSDNGGLSFTQINPALDAQREGDAFSVEARANFRELGWTSRDWTVGGWWRELGHGYSSVQRDPGQDLTEQGVEFSGQITDTFRLAGRASKAELGNAALEQLQVLGDWDITERDNLTGEIRRVRESVVGSDADGLLAALQYTRRVAESLELYGIVQHTLDDDDGRYADNDAYTLGARYLFGDRSTLAAEHTWGDRGDGTSVDLNYQVSNDYSVYGRYTWSTDTSERLFDNRGNDPAGLTVGQRWRVSNQVSLYSESQQLKEGSETGIAHTYGMDFALGRGWSTGFTLQNGELDAAAGEVKRNAASISGSFRSADVDWSSRLEYRKDTGAERRETWASVNRLMYRINQDWRIAARINYADTDDEYNPLASARFTEANLGFAWRPHDSTRWALLGKYTYLYDLRSLGQDNSGTDQRSQVFSLEGAYQPDQHWEFVGKLARREGEARVDRGTGPWYDSAATFAALQARYHLPFKWDALAEYRWLNTDVDDGTRTGWLLGVDRAIGPNFRVGVGYNFTDFSSDLTDHDYDHRGWFLNFVGSY</sequence>
<accession>A0ABU9J690</accession>
<dbReference type="RefSeq" id="WP_341727064.1">
    <property type="nucleotide sequence ID" value="NZ_JBBWWT010000009.1"/>
</dbReference>
<dbReference type="Proteomes" id="UP001459204">
    <property type="component" value="Unassembled WGS sequence"/>
</dbReference>
<comment type="caution">
    <text evidence="2">The sequence shown here is derived from an EMBL/GenBank/DDBJ whole genome shotgun (WGS) entry which is preliminary data.</text>
</comment>
<evidence type="ECO:0008006" key="4">
    <source>
        <dbReference type="Google" id="ProtNLM"/>
    </source>
</evidence>
<dbReference type="SUPFAM" id="SSF56935">
    <property type="entry name" value="Porins"/>
    <property type="match status" value="2"/>
</dbReference>
<reference evidence="2 3" key="1">
    <citation type="submission" date="2024-04" db="EMBL/GenBank/DDBJ databases">
        <title>Draft genome sequence of Pseudoxanthomonas putridarboris WD12.</title>
        <authorList>
            <person name="Oh J."/>
        </authorList>
    </citation>
    <scope>NUCLEOTIDE SEQUENCE [LARGE SCALE GENOMIC DNA]</scope>
    <source>
        <strain evidence="2 3">WD12</strain>
    </source>
</reference>
<gene>
    <name evidence="2" type="ORF">AAD027_16165</name>
</gene>
<keyword evidence="1" id="KW-0732">Signal</keyword>
<evidence type="ECO:0000313" key="2">
    <source>
        <dbReference type="EMBL" id="MEL1265891.1"/>
    </source>
</evidence>
<evidence type="ECO:0000256" key="1">
    <source>
        <dbReference type="SAM" id="SignalP"/>
    </source>
</evidence>
<organism evidence="2 3">
    <name type="scientific">Pseudoxanthomonas putridarboris</name>
    <dbReference type="NCBI Taxonomy" id="752605"/>
    <lineage>
        <taxon>Bacteria</taxon>
        <taxon>Pseudomonadati</taxon>
        <taxon>Pseudomonadota</taxon>
        <taxon>Gammaproteobacteria</taxon>
        <taxon>Lysobacterales</taxon>
        <taxon>Lysobacteraceae</taxon>
        <taxon>Pseudoxanthomonas</taxon>
    </lineage>
</organism>